<proteinExistence type="predicted"/>
<name>A0A6A6K8I3_HEVBR</name>
<evidence type="ECO:0000256" key="1">
    <source>
        <dbReference type="SAM" id="MobiDB-lite"/>
    </source>
</evidence>
<feature type="region of interest" description="Disordered" evidence="1">
    <location>
        <begin position="51"/>
        <end position="73"/>
    </location>
</feature>
<protein>
    <submittedName>
        <fullName evidence="2">Uncharacterized protein</fullName>
    </submittedName>
</protein>
<feature type="compositionally biased region" description="Basic and acidic residues" evidence="1">
    <location>
        <begin position="25"/>
        <end position="37"/>
    </location>
</feature>
<feature type="region of interest" description="Disordered" evidence="1">
    <location>
        <begin position="1"/>
        <end position="38"/>
    </location>
</feature>
<dbReference type="EMBL" id="JAAGAX010000018">
    <property type="protein sequence ID" value="KAF2283749.1"/>
    <property type="molecule type" value="Genomic_DNA"/>
</dbReference>
<dbReference type="AlphaFoldDB" id="A0A6A6K8I3"/>
<comment type="caution">
    <text evidence="2">The sequence shown here is derived from an EMBL/GenBank/DDBJ whole genome shotgun (WGS) entry which is preliminary data.</text>
</comment>
<reference evidence="2 3" key="1">
    <citation type="journal article" date="2020" name="Mol. Plant">
        <title>The Chromosome-Based Rubber Tree Genome Provides New Insights into Spurge Genome Evolution and Rubber Biosynthesis.</title>
        <authorList>
            <person name="Liu J."/>
            <person name="Shi C."/>
            <person name="Shi C.C."/>
            <person name="Li W."/>
            <person name="Zhang Q.J."/>
            <person name="Zhang Y."/>
            <person name="Li K."/>
            <person name="Lu H.F."/>
            <person name="Shi C."/>
            <person name="Zhu S.T."/>
            <person name="Xiao Z.Y."/>
            <person name="Nan H."/>
            <person name="Yue Y."/>
            <person name="Zhu X.G."/>
            <person name="Wu Y."/>
            <person name="Hong X.N."/>
            <person name="Fan G.Y."/>
            <person name="Tong Y."/>
            <person name="Zhang D."/>
            <person name="Mao C.L."/>
            <person name="Liu Y.L."/>
            <person name="Hao S.J."/>
            <person name="Liu W.Q."/>
            <person name="Lv M.Q."/>
            <person name="Zhang H.B."/>
            <person name="Liu Y."/>
            <person name="Hu-Tang G.R."/>
            <person name="Wang J.P."/>
            <person name="Wang J.H."/>
            <person name="Sun Y.H."/>
            <person name="Ni S.B."/>
            <person name="Chen W.B."/>
            <person name="Zhang X.C."/>
            <person name="Jiao Y.N."/>
            <person name="Eichler E.E."/>
            <person name="Li G.H."/>
            <person name="Liu X."/>
            <person name="Gao L.Z."/>
        </authorList>
    </citation>
    <scope>NUCLEOTIDE SEQUENCE [LARGE SCALE GENOMIC DNA]</scope>
    <source>
        <strain evidence="3">cv. GT1</strain>
        <tissue evidence="2">Leaf</tissue>
    </source>
</reference>
<feature type="compositionally biased region" description="Basic and acidic residues" evidence="1">
    <location>
        <begin position="164"/>
        <end position="176"/>
    </location>
</feature>
<feature type="region of interest" description="Disordered" evidence="1">
    <location>
        <begin position="138"/>
        <end position="176"/>
    </location>
</feature>
<evidence type="ECO:0000313" key="2">
    <source>
        <dbReference type="EMBL" id="KAF2283749.1"/>
    </source>
</evidence>
<gene>
    <name evidence="2" type="ORF">GH714_014785</name>
</gene>
<keyword evidence="3" id="KW-1185">Reference proteome</keyword>
<evidence type="ECO:0000313" key="3">
    <source>
        <dbReference type="Proteomes" id="UP000467840"/>
    </source>
</evidence>
<accession>A0A6A6K8I3</accession>
<dbReference type="Proteomes" id="UP000467840">
    <property type="component" value="Chromosome 12"/>
</dbReference>
<sequence>MARVKQVATKPQKFMGDAMKAAGRPKKEREDDTKIDDNKEEIETVVELMKKRKGKGIAGSEPSKKKRKLRRPLFQNPLCSRTSLNQGIMAKQNAKMEMLINSMDRQKWFMKEITQRLFSESFEKFGDFGNYPHGTAGITHAKEASSSRVKISKIEEEEEENVETVEKGKEVSKLKL</sequence>
<organism evidence="2 3">
    <name type="scientific">Hevea brasiliensis</name>
    <name type="common">Para rubber tree</name>
    <name type="synonym">Siphonia brasiliensis</name>
    <dbReference type="NCBI Taxonomy" id="3981"/>
    <lineage>
        <taxon>Eukaryota</taxon>
        <taxon>Viridiplantae</taxon>
        <taxon>Streptophyta</taxon>
        <taxon>Embryophyta</taxon>
        <taxon>Tracheophyta</taxon>
        <taxon>Spermatophyta</taxon>
        <taxon>Magnoliopsida</taxon>
        <taxon>eudicotyledons</taxon>
        <taxon>Gunneridae</taxon>
        <taxon>Pentapetalae</taxon>
        <taxon>rosids</taxon>
        <taxon>fabids</taxon>
        <taxon>Malpighiales</taxon>
        <taxon>Euphorbiaceae</taxon>
        <taxon>Crotonoideae</taxon>
        <taxon>Micrandreae</taxon>
        <taxon>Hevea</taxon>
    </lineage>
</organism>